<reference evidence="2" key="2">
    <citation type="journal article" date="2021" name="PeerJ">
        <title>Extensive microbial diversity within the chicken gut microbiome revealed by metagenomics and culture.</title>
        <authorList>
            <person name="Gilroy R."/>
            <person name="Ravi A."/>
            <person name="Getino M."/>
            <person name="Pursley I."/>
            <person name="Horton D.L."/>
            <person name="Alikhan N.F."/>
            <person name="Baker D."/>
            <person name="Gharbi K."/>
            <person name="Hall N."/>
            <person name="Watson M."/>
            <person name="Adriaenssens E.M."/>
            <person name="Foster-Nyarko E."/>
            <person name="Jarju S."/>
            <person name="Secka A."/>
            <person name="Antonio M."/>
            <person name="Oren A."/>
            <person name="Chaudhuri R.R."/>
            <person name="La Ragione R."/>
            <person name="Hildebrand F."/>
            <person name="Pallen M.J."/>
        </authorList>
    </citation>
    <scope>NUCLEOTIDE SEQUENCE</scope>
    <source>
        <strain evidence="2">ChiW25-3613</strain>
    </source>
</reference>
<name>A0A9D1AFY8_9FIRM</name>
<protein>
    <recommendedName>
        <fullName evidence="4">Nitrogen regulatory protein P-II</fullName>
    </recommendedName>
</protein>
<dbReference type="EMBL" id="DVHB01000029">
    <property type="protein sequence ID" value="HIR39021.1"/>
    <property type="molecule type" value="Genomic_DNA"/>
</dbReference>
<feature type="compositionally biased region" description="Polar residues" evidence="1">
    <location>
        <begin position="13"/>
        <end position="26"/>
    </location>
</feature>
<reference evidence="2" key="1">
    <citation type="submission" date="2020-10" db="EMBL/GenBank/DDBJ databases">
        <authorList>
            <person name="Gilroy R."/>
        </authorList>
    </citation>
    <scope>NUCLEOTIDE SEQUENCE</scope>
    <source>
        <strain evidence="2">ChiW25-3613</strain>
    </source>
</reference>
<dbReference type="AlphaFoldDB" id="A0A9D1AFY8"/>
<evidence type="ECO:0000256" key="1">
    <source>
        <dbReference type="SAM" id="MobiDB-lite"/>
    </source>
</evidence>
<feature type="region of interest" description="Disordered" evidence="1">
    <location>
        <begin position="1"/>
        <end position="26"/>
    </location>
</feature>
<dbReference type="InterPro" id="IPR015867">
    <property type="entry name" value="N-reg_PII/ATP_PRibTrfase_C"/>
</dbReference>
<dbReference type="SUPFAM" id="SSF54913">
    <property type="entry name" value="GlnB-like"/>
    <property type="match status" value="1"/>
</dbReference>
<dbReference type="InterPro" id="IPR011322">
    <property type="entry name" value="N-reg_PII-like_a/b"/>
</dbReference>
<proteinExistence type="predicted"/>
<accession>A0A9D1AFY8</accession>
<gene>
    <name evidence="2" type="ORF">IAB90_01435</name>
</gene>
<dbReference type="Gene3D" id="3.30.70.120">
    <property type="match status" value="1"/>
</dbReference>
<evidence type="ECO:0008006" key="4">
    <source>
        <dbReference type="Google" id="ProtNLM"/>
    </source>
</evidence>
<sequence length="291" mass="30365">MTKGVQTARERVQTAQARMQRTARQSVRPNRAKLLISIVNRGDDGKICELLNDFSVALTFLCMGKGTARSSVLNYLGIGTSEKSVMLSLIPESDEEAILNEIGNKMSLYLVGRGISFTVPLSAVSEIAANGICSAAAAKTVDGRKIMKDKDRTYDLIVAIVSEGYVDDAMEAARAAGAAGGTIIRSRSLSNAKAEQFIGISVHEETEVLLILSKREGKMAIMEAISNSAGLKTEAGGVLFSLPVDRTVGVGAVGAAYAQKLAESGEPAAEAEKSANSGTEASSDAGNGGSD</sequence>
<evidence type="ECO:0000313" key="2">
    <source>
        <dbReference type="EMBL" id="HIR39021.1"/>
    </source>
</evidence>
<feature type="compositionally biased region" description="Polar residues" evidence="1">
    <location>
        <begin position="274"/>
        <end position="285"/>
    </location>
</feature>
<organism evidence="2 3">
    <name type="scientific">Candidatus Coproplasma stercoripullorum</name>
    <dbReference type="NCBI Taxonomy" id="2840751"/>
    <lineage>
        <taxon>Bacteria</taxon>
        <taxon>Bacillati</taxon>
        <taxon>Bacillota</taxon>
        <taxon>Clostridia</taxon>
        <taxon>Eubacteriales</taxon>
        <taxon>Candidatus Coproplasma</taxon>
    </lineage>
</organism>
<feature type="region of interest" description="Disordered" evidence="1">
    <location>
        <begin position="264"/>
        <end position="291"/>
    </location>
</feature>
<dbReference type="Proteomes" id="UP000824179">
    <property type="component" value="Unassembled WGS sequence"/>
</dbReference>
<comment type="caution">
    <text evidence="2">The sequence shown here is derived from an EMBL/GenBank/DDBJ whole genome shotgun (WGS) entry which is preliminary data.</text>
</comment>
<evidence type="ECO:0000313" key="3">
    <source>
        <dbReference type="Proteomes" id="UP000824179"/>
    </source>
</evidence>